<dbReference type="Gene3D" id="2.130.10.10">
    <property type="entry name" value="YVTN repeat-like/Quinoprotein amine dehydrogenase"/>
    <property type="match status" value="2"/>
</dbReference>
<dbReference type="PANTHER" id="PTHR19848">
    <property type="entry name" value="WD40 REPEAT PROTEIN"/>
    <property type="match status" value="1"/>
</dbReference>
<accession>A0ABZ0CUH9</accession>
<protein>
    <submittedName>
        <fullName evidence="4">Caspase family protein</fullName>
    </submittedName>
</protein>
<dbReference type="InterPro" id="IPR015943">
    <property type="entry name" value="WD40/YVTN_repeat-like_dom_sf"/>
</dbReference>
<name>A0ABZ0CUH9_9BURK</name>
<feature type="chain" id="PRO_5045977100" evidence="3">
    <location>
        <begin position="27"/>
        <end position="1026"/>
    </location>
</feature>
<evidence type="ECO:0000313" key="4">
    <source>
        <dbReference type="EMBL" id="WOB06597.1"/>
    </source>
</evidence>
<proteinExistence type="predicted"/>
<dbReference type="SUPFAM" id="SSF50969">
    <property type="entry name" value="YVTN repeat-like/Quinoprotein amine dehydrogenase"/>
    <property type="match status" value="2"/>
</dbReference>
<keyword evidence="5" id="KW-1185">Reference proteome</keyword>
<keyword evidence="3" id="KW-0732">Signal</keyword>
<sequence>MTLALKAWLGLAAALAALLAPAAARAAAPSSTPQLRLVQEMHNAPLGQIRSDAAHTRLFTVSLDKTLRIWRMADLQLLRSVPLPAEPGMEGTPYGLAVARDGQRAYVGGITGWAWGKASHVYVVDADRGRITGKLGRFDNDVVVSLDLSPDGKRLAVGLARGGLQVIDAETGASLGGDAAYGAPVTFVHHAADGRIATTSEDGCVRVYQAPSGRDLALAFRAQYPPVAAGQPQCTGSELGGIRFSPDGKWLAFGVRYKADGGRQQPEVTVMDAATLTVRRTLKPDAADQQSLCCIAWSPDSGTLYVNGNVEGDGPTPIYRVRDVRSGVLERWNVGRQQITNMLPLPQGEIVFATTVPSLTRVGADGQIVVDRDGQPRQRLPHNIDFHAQRSDPNALRLSADGQSLVLSRGDASRLRVNLAAQNQQAVLTTEGLDDAALQPARRSGAVTVDTATGFYAYREPTTVNGKPVALDREEGVRSWAVHASLPIAAFGTQWRLRLVDAQGRPLKGWENPPYLGAPAYHTLLTADGKKVVVALGDGTLRWFAVDSGRELLGLFVHNNGSDWVAWRPDGYYASSPQGDQYVGWLVNRGDDRSPDFHRAVQFERRLYRPDLVRAALRPATLSAVASAEQLAETLRQMAAPRVSIESISTGAEPGTVAVRLSAESTGQPIQELGVYVDGVPVLRPAERRVASGDAQRLTRTVTTRLNGAGSVIRVEAETERSLGLDESAPLAAPAAARARPGRLWLVLTGVSRFDSVLACEARGDCKVRVTQLPNTTRDARELAAVLTRHTGKLFSGVSTVLLAEDAPDQPTKANLVSRLKELEQVSPDDTVLVFVASHGFTPDPASGEYYFLTKDSSQQDLLAVTSAKPGQPLDVRAAASLMSGTELHALLKRVPGKRILVLDTCHSGSADGRNDPYALAKRSAAAQIAVLSASQGDQLSYEVPPDPSGNTPQHGAFTYALMEALSGRAAAAPSGAVTLQSAFRYVGPRVNDLLKRVPRAPSQRALQTPTLSANPALAGTALAVP</sequence>
<dbReference type="InterPro" id="IPR001680">
    <property type="entry name" value="WD40_rpt"/>
</dbReference>
<dbReference type="EMBL" id="CP136336">
    <property type="protein sequence ID" value="WOB06597.1"/>
    <property type="molecule type" value="Genomic_DNA"/>
</dbReference>
<dbReference type="Pfam" id="PF07676">
    <property type="entry name" value="PD40"/>
    <property type="match status" value="1"/>
</dbReference>
<dbReference type="Proteomes" id="UP001303946">
    <property type="component" value="Chromosome"/>
</dbReference>
<dbReference type="RefSeq" id="WP_316699115.1">
    <property type="nucleotide sequence ID" value="NZ_CP136336.1"/>
</dbReference>
<dbReference type="Gene3D" id="2.130.10.120">
    <property type="entry name" value="Prolyl oligopeptidase, N-terminal domain"/>
    <property type="match status" value="1"/>
</dbReference>
<dbReference type="SMART" id="SM00320">
    <property type="entry name" value="WD40"/>
    <property type="match status" value="3"/>
</dbReference>
<dbReference type="PANTHER" id="PTHR19848:SF8">
    <property type="entry name" value="F-BOX AND WD REPEAT DOMAIN CONTAINING 7"/>
    <property type="match status" value="1"/>
</dbReference>
<dbReference type="SUPFAM" id="SSF52129">
    <property type="entry name" value="Caspase-like"/>
    <property type="match status" value="1"/>
</dbReference>
<evidence type="ECO:0000256" key="3">
    <source>
        <dbReference type="SAM" id="SignalP"/>
    </source>
</evidence>
<keyword evidence="2" id="KW-0677">Repeat</keyword>
<reference evidence="4 5" key="1">
    <citation type="submission" date="2023-10" db="EMBL/GenBank/DDBJ databases">
        <title>Bacteria for the degradation of biodegradable plastic PBAT(Polybutylene adipate terephthalate).</title>
        <authorList>
            <person name="Weon H.-Y."/>
            <person name="Yeon J."/>
        </authorList>
    </citation>
    <scope>NUCLEOTIDE SEQUENCE [LARGE SCALE GENOMIC DNA]</scope>
    <source>
        <strain evidence="4 5">SBD 7-3</strain>
    </source>
</reference>
<gene>
    <name evidence="4" type="ORF">RXV79_16895</name>
</gene>
<evidence type="ECO:0000313" key="5">
    <source>
        <dbReference type="Proteomes" id="UP001303946"/>
    </source>
</evidence>
<dbReference type="InterPro" id="IPR011659">
    <property type="entry name" value="WD40"/>
</dbReference>
<feature type="signal peptide" evidence="3">
    <location>
        <begin position="1"/>
        <end position="26"/>
    </location>
</feature>
<dbReference type="InterPro" id="IPR011044">
    <property type="entry name" value="Quino_amine_DH_bsu"/>
</dbReference>
<evidence type="ECO:0000256" key="2">
    <source>
        <dbReference type="ARBA" id="ARBA00022737"/>
    </source>
</evidence>
<keyword evidence="1" id="KW-0853">WD repeat</keyword>
<dbReference type="InterPro" id="IPR029030">
    <property type="entry name" value="Caspase-like_dom_sf"/>
</dbReference>
<dbReference type="Gene3D" id="3.40.50.1460">
    <property type="match status" value="1"/>
</dbReference>
<organism evidence="4 5">
    <name type="scientific">Piscinibacter gummiphilus</name>
    <dbReference type="NCBI Taxonomy" id="946333"/>
    <lineage>
        <taxon>Bacteria</taxon>
        <taxon>Pseudomonadati</taxon>
        <taxon>Pseudomonadota</taxon>
        <taxon>Betaproteobacteria</taxon>
        <taxon>Burkholderiales</taxon>
        <taxon>Sphaerotilaceae</taxon>
        <taxon>Piscinibacter</taxon>
    </lineage>
</organism>
<evidence type="ECO:0000256" key="1">
    <source>
        <dbReference type="ARBA" id="ARBA00022574"/>
    </source>
</evidence>